<evidence type="ECO:0000256" key="1">
    <source>
        <dbReference type="SAM" id="MobiDB-lite"/>
    </source>
</evidence>
<reference evidence="4" key="1">
    <citation type="submission" date="2016-06" db="UniProtKB">
        <authorList>
            <consortium name="WormBaseParasite"/>
        </authorList>
    </citation>
    <scope>IDENTIFICATION</scope>
</reference>
<reference evidence="2 3" key="2">
    <citation type="submission" date="2018-11" db="EMBL/GenBank/DDBJ databases">
        <authorList>
            <consortium name="Pathogen Informatics"/>
        </authorList>
    </citation>
    <scope>NUCLEOTIDE SEQUENCE [LARGE SCALE GENOMIC DNA]</scope>
</reference>
<dbReference type="WBParaSite" id="SBAD_0001310901-mRNA-1">
    <property type="protein sequence ID" value="SBAD_0001310901-mRNA-1"/>
    <property type="gene ID" value="SBAD_0001310901"/>
</dbReference>
<dbReference type="EMBL" id="UZAM01018523">
    <property type="protein sequence ID" value="VDP50994.1"/>
    <property type="molecule type" value="Genomic_DNA"/>
</dbReference>
<proteinExistence type="predicted"/>
<sequence length="80" mass="9801">MSPKERNCRRSWHQRQSDSRRSIVLKARQQPFVLKRAPRRRLSKLSQLPWQNRKATTQQHYELPNSTLRHLPVWLKPRIH</sequence>
<evidence type="ECO:0000313" key="3">
    <source>
        <dbReference type="Proteomes" id="UP000270296"/>
    </source>
</evidence>
<dbReference type="Proteomes" id="UP000270296">
    <property type="component" value="Unassembled WGS sequence"/>
</dbReference>
<evidence type="ECO:0000313" key="4">
    <source>
        <dbReference type="WBParaSite" id="SBAD_0001310901-mRNA-1"/>
    </source>
</evidence>
<organism evidence="4">
    <name type="scientific">Soboliphyme baturini</name>
    <dbReference type="NCBI Taxonomy" id="241478"/>
    <lineage>
        <taxon>Eukaryota</taxon>
        <taxon>Metazoa</taxon>
        <taxon>Ecdysozoa</taxon>
        <taxon>Nematoda</taxon>
        <taxon>Enoplea</taxon>
        <taxon>Dorylaimia</taxon>
        <taxon>Dioctophymatida</taxon>
        <taxon>Dioctophymatoidea</taxon>
        <taxon>Soboliphymatidae</taxon>
        <taxon>Soboliphyme</taxon>
    </lineage>
</organism>
<evidence type="ECO:0000313" key="2">
    <source>
        <dbReference type="EMBL" id="VDP50994.1"/>
    </source>
</evidence>
<feature type="region of interest" description="Disordered" evidence="1">
    <location>
        <begin position="1"/>
        <end position="24"/>
    </location>
</feature>
<protein>
    <submittedName>
        <fullName evidence="2 4">Uncharacterized protein</fullName>
    </submittedName>
</protein>
<accession>A0A183JA01</accession>
<keyword evidence="3" id="KW-1185">Reference proteome</keyword>
<dbReference type="AlphaFoldDB" id="A0A183JA01"/>
<name>A0A183JA01_9BILA</name>
<gene>
    <name evidence="2" type="ORF">SBAD_LOCUS12699</name>
</gene>